<feature type="binding site" evidence="7">
    <location>
        <position position="195"/>
    </location>
    <ligand>
        <name>glyoxylate</name>
        <dbReference type="ChEBI" id="CHEBI:36655"/>
    </ligand>
</feature>
<dbReference type="SUPFAM" id="SSF51395">
    <property type="entry name" value="FMN-linked oxidoreductases"/>
    <property type="match status" value="1"/>
</dbReference>
<dbReference type="InterPro" id="IPR012133">
    <property type="entry name" value="Alpha-hydoxy_acid_DH_FMN"/>
</dbReference>
<protein>
    <submittedName>
        <fullName evidence="9">Alpha-hydroxy-acid oxidizing enzyme</fullName>
    </submittedName>
</protein>
<feature type="binding site" evidence="7">
    <location>
        <position position="275"/>
    </location>
    <ligand>
        <name>FMN</name>
        <dbReference type="ChEBI" id="CHEBI:58210"/>
    </ligand>
</feature>
<dbReference type="AlphaFoldDB" id="A0A199NUH3"/>
<evidence type="ECO:0000256" key="6">
    <source>
        <dbReference type="PIRSR" id="PIRSR000138-1"/>
    </source>
</evidence>
<keyword evidence="4" id="KW-0560">Oxidoreductase</keyword>
<evidence type="ECO:0000256" key="1">
    <source>
        <dbReference type="ARBA" id="ARBA00001917"/>
    </source>
</evidence>
<dbReference type="PROSITE" id="PS51349">
    <property type="entry name" value="FMN_HYDROXY_ACID_DH_2"/>
    <property type="match status" value="1"/>
</dbReference>
<dbReference type="InterPro" id="IPR000262">
    <property type="entry name" value="FMN-dep_DH"/>
</dbReference>
<evidence type="ECO:0000259" key="8">
    <source>
        <dbReference type="PROSITE" id="PS51349"/>
    </source>
</evidence>
<gene>
    <name evidence="9" type="ORF">AN277_0204055</name>
</gene>
<dbReference type="CDD" id="cd02809">
    <property type="entry name" value="alpha_hydroxyacid_oxid_FMN"/>
    <property type="match status" value="1"/>
</dbReference>
<evidence type="ECO:0000313" key="9">
    <source>
        <dbReference type="EMBL" id="OAX52356.1"/>
    </source>
</evidence>
<feature type="binding site" evidence="7">
    <location>
        <position position="302"/>
    </location>
    <ligand>
        <name>glyoxylate</name>
        <dbReference type="ChEBI" id="CHEBI:36655"/>
    </ligand>
</feature>
<dbReference type="Proteomes" id="UP000053171">
    <property type="component" value="Unassembled WGS sequence"/>
</dbReference>
<feature type="active site" description="Proton acceptor" evidence="6">
    <location>
        <position position="299"/>
    </location>
</feature>
<dbReference type="PANTHER" id="PTHR10578">
    <property type="entry name" value="S -2-HYDROXY-ACID OXIDASE-RELATED"/>
    <property type="match status" value="1"/>
</dbReference>
<feature type="binding site" evidence="7">
    <location>
        <position position="297"/>
    </location>
    <ligand>
        <name>FMN</name>
        <dbReference type="ChEBI" id="CHEBI:58210"/>
    </ligand>
</feature>
<dbReference type="FunFam" id="3.20.20.70:FF:000029">
    <property type="entry name" value="L-lactate dehydrogenase"/>
    <property type="match status" value="1"/>
</dbReference>
<feature type="binding site" evidence="7">
    <location>
        <position position="53"/>
    </location>
    <ligand>
        <name>glyoxylate</name>
        <dbReference type="ChEBI" id="CHEBI:36655"/>
    </ligand>
</feature>
<keyword evidence="10" id="KW-1185">Reference proteome</keyword>
<dbReference type="EMBL" id="LJBJ02000005">
    <property type="protein sequence ID" value="OAX52356.1"/>
    <property type="molecule type" value="Genomic_DNA"/>
</dbReference>
<feature type="binding site" evidence="7">
    <location>
        <position position="135"/>
    </location>
    <ligand>
        <name>FMN</name>
        <dbReference type="ChEBI" id="CHEBI:58210"/>
    </ligand>
</feature>
<feature type="binding site" evidence="7">
    <location>
        <position position="186"/>
    </location>
    <ligand>
        <name>FMN</name>
        <dbReference type="ChEBI" id="CHEBI:58210"/>
    </ligand>
</feature>
<feature type="binding site" evidence="7">
    <location>
        <position position="157"/>
    </location>
    <ligand>
        <name>FMN</name>
        <dbReference type="ChEBI" id="CHEBI:58210"/>
    </ligand>
</feature>
<feature type="binding site" evidence="7">
    <location>
        <position position="159"/>
    </location>
    <ligand>
        <name>glyoxylate</name>
        <dbReference type="ChEBI" id="CHEBI:36655"/>
    </ligand>
</feature>
<dbReference type="InterPro" id="IPR037396">
    <property type="entry name" value="FMN_HAD"/>
</dbReference>
<organism evidence="9 10">
    <name type="scientific">Rothia kristinae</name>
    <dbReference type="NCBI Taxonomy" id="37923"/>
    <lineage>
        <taxon>Bacteria</taxon>
        <taxon>Bacillati</taxon>
        <taxon>Actinomycetota</taxon>
        <taxon>Actinomycetes</taxon>
        <taxon>Micrococcales</taxon>
        <taxon>Micrococcaceae</taxon>
        <taxon>Rothia</taxon>
    </lineage>
</organism>
<dbReference type="Gene3D" id="3.20.20.70">
    <property type="entry name" value="Aldolase class I"/>
    <property type="match status" value="1"/>
</dbReference>
<name>A0A199NUH3_9MICC</name>
<dbReference type="PROSITE" id="PS00557">
    <property type="entry name" value="FMN_HYDROXY_ACID_DH_1"/>
    <property type="match status" value="1"/>
</dbReference>
<evidence type="ECO:0000256" key="4">
    <source>
        <dbReference type="ARBA" id="ARBA00023002"/>
    </source>
</evidence>
<dbReference type="Pfam" id="PF01070">
    <property type="entry name" value="FMN_dh"/>
    <property type="match status" value="1"/>
</dbReference>
<dbReference type="PANTHER" id="PTHR10578:SF107">
    <property type="entry name" value="2-HYDROXYACID OXIDASE 1"/>
    <property type="match status" value="1"/>
</dbReference>
<keyword evidence="3 7" id="KW-0288">FMN</keyword>
<dbReference type="InterPro" id="IPR008259">
    <property type="entry name" value="FMN_hydac_DH_AS"/>
</dbReference>
<comment type="cofactor">
    <cofactor evidence="1">
        <name>FMN</name>
        <dbReference type="ChEBI" id="CHEBI:58210"/>
    </cofactor>
</comment>
<keyword evidence="2 7" id="KW-0285">Flavoprotein</keyword>
<comment type="caution">
    <text evidence="9">The sequence shown here is derived from an EMBL/GenBank/DDBJ whole genome shotgun (WGS) entry which is preliminary data.</text>
</comment>
<feature type="binding site" evidence="7">
    <location>
        <position position="299"/>
    </location>
    <ligand>
        <name>glyoxylate</name>
        <dbReference type="ChEBI" id="CHEBI:36655"/>
    </ligand>
</feature>
<dbReference type="GO" id="GO:0010181">
    <property type="term" value="F:FMN binding"/>
    <property type="evidence" value="ECO:0007669"/>
    <property type="project" value="InterPro"/>
</dbReference>
<proteinExistence type="inferred from homology"/>
<feature type="binding site" evidence="7">
    <location>
        <begin position="106"/>
        <end position="108"/>
    </location>
    <ligand>
        <name>FMN</name>
        <dbReference type="ChEBI" id="CHEBI:58210"/>
    </ligand>
</feature>
<accession>A0A199NUH3</accession>
<sequence length="406" mass="44024">MRRRLPDLPTLRDYLHLQKPTLDRRAARLAKAADLWDLRRIAKRRTPTGPFDYVDGAAEREISLGRARQVYDELAFRPQVLRDVGSVTPQTTVAGAASAMPLVIAPTGFTRMMHSEGETAGVRAAHAAGIPFTLSTMGTATIEEVAEAGPDGRRWFQLYLAGQDRGIAEDLVARAHAAGCDTLMVTVDTPVTGARHRDTRNGMTFPPQLTAKTFLDAAWRPEWWINFLTTEPLGFTNFGSGSQSIQAIGSLFDPTLAFRDLAWLREQWPGTLLIKGVQTPEDAERSVAAGADGVVLSNHGGRQLDRAPVPLLTLPEVRRRLGPEPTVLVDTGIMSGADVVAAVALGADAAMIGRAYLYGLMAGGGEGVARALEIFRSEMVRTMQLMGVARMAELTPEMVALDWRSA</sequence>
<evidence type="ECO:0000256" key="2">
    <source>
        <dbReference type="ARBA" id="ARBA00022630"/>
    </source>
</evidence>
<feature type="binding site" evidence="7">
    <location>
        <begin position="353"/>
        <end position="354"/>
    </location>
    <ligand>
        <name>FMN</name>
        <dbReference type="ChEBI" id="CHEBI:58210"/>
    </ligand>
</feature>
<dbReference type="GO" id="GO:0016614">
    <property type="term" value="F:oxidoreductase activity, acting on CH-OH group of donors"/>
    <property type="evidence" value="ECO:0007669"/>
    <property type="project" value="UniProtKB-ARBA"/>
</dbReference>
<dbReference type="InterPro" id="IPR013785">
    <property type="entry name" value="Aldolase_TIM"/>
</dbReference>
<dbReference type="PIRSF" id="PIRSF000138">
    <property type="entry name" value="Al-hdrx_acd_dh"/>
    <property type="match status" value="1"/>
</dbReference>
<evidence type="ECO:0000256" key="3">
    <source>
        <dbReference type="ARBA" id="ARBA00022643"/>
    </source>
</evidence>
<reference evidence="9" key="1">
    <citation type="submission" date="2016-06" db="EMBL/GenBank/DDBJ databases">
        <title>Identification of putative biosynthetic pathways for the production of bioactive secondary metabolites by the marine actinomycete Kocuria kristinae RUTW2-3.</title>
        <authorList>
            <person name="Waterworth S.C."/>
            <person name="Walmsley T.A."/>
            <person name="Matongo T."/>
            <person name="Davies-Coleman M.T."/>
            <person name="Dorrington R.A."/>
        </authorList>
    </citation>
    <scope>NUCLEOTIDE SEQUENCE [LARGE SCALE GENOMIC DNA]</scope>
    <source>
        <strain evidence="9">RUTW2-3</strain>
    </source>
</reference>
<evidence type="ECO:0000256" key="5">
    <source>
        <dbReference type="ARBA" id="ARBA00024042"/>
    </source>
</evidence>
<feature type="domain" description="FMN hydroxy acid dehydrogenase" evidence="8">
    <location>
        <begin position="27"/>
        <end position="404"/>
    </location>
</feature>
<evidence type="ECO:0000256" key="7">
    <source>
        <dbReference type="PIRSR" id="PIRSR000138-2"/>
    </source>
</evidence>
<evidence type="ECO:0000313" key="10">
    <source>
        <dbReference type="Proteomes" id="UP000053171"/>
    </source>
</evidence>
<comment type="similarity">
    <text evidence="5">Belongs to the FMN-dependent alpha-hydroxy acid dehydrogenase family.</text>
</comment>